<proteinExistence type="predicted"/>
<keyword evidence="4" id="KW-1185">Reference proteome</keyword>
<dbReference type="Gene3D" id="2.60.120.260">
    <property type="entry name" value="Galactose-binding domain-like"/>
    <property type="match status" value="1"/>
</dbReference>
<keyword evidence="2" id="KW-0472">Membrane</keyword>
<dbReference type="EMBL" id="ML122265">
    <property type="protein sequence ID" value="RPD60517.1"/>
    <property type="molecule type" value="Genomic_DNA"/>
</dbReference>
<protein>
    <submittedName>
        <fullName evidence="3">Uncharacterized protein</fullName>
    </submittedName>
</protein>
<feature type="compositionally biased region" description="Basic and acidic residues" evidence="1">
    <location>
        <begin position="350"/>
        <end position="360"/>
    </location>
</feature>
<accession>A0A5C2SB72</accession>
<dbReference type="AlphaFoldDB" id="A0A5C2SB72"/>
<evidence type="ECO:0000256" key="1">
    <source>
        <dbReference type="SAM" id="MobiDB-lite"/>
    </source>
</evidence>
<feature type="transmembrane region" description="Helical" evidence="2">
    <location>
        <begin position="222"/>
        <end position="245"/>
    </location>
</feature>
<dbReference type="Proteomes" id="UP000313359">
    <property type="component" value="Unassembled WGS sequence"/>
</dbReference>
<dbReference type="STRING" id="1328759.A0A5C2SB72"/>
<feature type="compositionally biased region" description="Low complexity" evidence="1">
    <location>
        <begin position="333"/>
        <end position="342"/>
    </location>
</feature>
<evidence type="ECO:0000313" key="3">
    <source>
        <dbReference type="EMBL" id="RPD60517.1"/>
    </source>
</evidence>
<dbReference type="OrthoDB" id="2758576at2759"/>
<organism evidence="3 4">
    <name type="scientific">Lentinus tigrinus ALCF2SS1-6</name>
    <dbReference type="NCBI Taxonomy" id="1328759"/>
    <lineage>
        <taxon>Eukaryota</taxon>
        <taxon>Fungi</taxon>
        <taxon>Dikarya</taxon>
        <taxon>Basidiomycota</taxon>
        <taxon>Agaricomycotina</taxon>
        <taxon>Agaricomycetes</taxon>
        <taxon>Polyporales</taxon>
        <taxon>Polyporaceae</taxon>
        <taxon>Lentinus</taxon>
    </lineage>
</organism>
<feature type="region of interest" description="Disordered" evidence="1">
    <location>
        <begin position="162"/>
        <end position="185"/>
    </location>
</feature>
<sequence>MTIIKFKGAPVDQIDDAETGLSYSENWVHHTDSQGDHENTVSETSVVGDTVNLTFTGKWVSVYGDRSPSGTAQSTYAIDGALPFLFSEERVFSLKSHNVQFFNSSSLLPGTHTLVVTNIGSSLFIDYFLVGQGDDVIEPQTSSLTQSNPSAQATSILTSTTGTVSSTPAASVSAQGAPTPSSSYSTSLASSHSLTVYAAPTASPSSESSSRRSGNLSKGASAGLAVGISVVSLLVIGGIVTWCYVSRRRRRRDRTELTSVPAVVVTESPSLEPIPSAHEKDARRFSDIGTSVFSLPPYGYTSHDPQVPTRSDIDDGLVPYNGLIDSKPPLPLSPLRRLSTSSATHPLSQLEDHKREDDRMPSLAPLRGRWE</sequence>
<gene>
    <name evidence="3" type="ORF">L227DRAFT_575125</name>
</gene>
<keyword evidence="2" id="KW-0812">Transmembrane</keyword>
<reference evidence="3" key="1">
    <citation type="journal article" date="2018" name="Genome Biol. Evol.">
        <title>Genomics and development of Lentinus tigrinus, a white-rot wood-decaying mushroom with dimorphic fruiting bodies.</title>
        <authorList>
            <person name="Wu B."/>
            <person name="Xu Z."/>
            <person name="Knudson A."/>
            <person name="Carlson A."/>
            <person name="Chen N."/>
            <person name="Kovaka S."/>
            <person name="LaButti K."/>
            <person name="Lipzen A."/>
            <person name="Pennachio C."/>
            <person name="Riley R."/>
            <person name="Schakwitz W."/>
            <person name="Umezawa K."/>
            <person name="Ohm R.A."/>
            <person name="Grigoriev I.V."/>
            <person name="Nagy L.G."/>
            <person name="Gibbons J."/>
            <person name="Hibbett D."/>
        </authorList>
    </citation>
    <scope>NUCLEOTIDE SEQUENCE [LARGE SCALE GENOMIC DNA]</scope>
    <source>
        <strain evidence="3">ALCF2SS1-6</strain>
    </source>
</reference>
<feature type="region of interest" description="Disordered" evidence="1">
    <location>
        <begin position="331"/>
        <end position="371"/>
    </location>
</feature>
<evidence type="ECO:0000313" key="4">
    <source>
        <dbReference type="Proteomes" id="UP000313359"/>
    </source>
</evidence>
<name>A0A5C2SB72_9APHY</name>
<evidence type="ECO:0000256" key="2">
    <source>
        <dbReference type="SAM" id="Phobius"/>
    </source>
</evidence>
<keyword evidence="2" id="KW-1133">Transmembrane helix</keyword>